<dbReference type="InterPro" id="IPR054058">
    <property type="entry name" value="HTH_67"/>
</dbReference>
<name>A0A6J6MNH1_9ZZZZ</name>
<sequence>MPAVQTAAALKPVVNGLPANFMTDGPTYAKGATLGFEGMSFYVGGRGAVLGDVDADVVTAAFVYFEPESVRSGWELAGTVMSREQAAAEFAECCDQWGRDHLSDGPDYERAAELIGKVVNDASPAGAPLFAAWRALDEPDDEKALVIHRLNGLRELRGALHASAIIAAGFEPLEAVMVTTPYMAGIFGWPEPHPVVDAADARMVTAEAATDAAFARAALATLSDAEQAELVALSAEILAAQV</sequence>
<organism evidence="1">
    <name type="scientific">freshwater metagenome</name>
    <dbReference type="NCBI Taxonomy" id="449393"/>
    <lineage>
        <taxon>unclassified sequences</taxon>
        <taxon>metagenomes</taxon>
        <taxon>ecological metagenomes</taxon>
    </lineage>
</organism>
<proteinExistence type="predicted"/>
<protein>
    <submittedName>
        <fullName evidence="1">Unannotated protein</fullName>
    </submittedName>
</protein>
<dbReference type="EMBL" id="CAEZWM010000289">
    <property type="protein sequence ID" value="CAB4674454.1"/>
    <property type="molecule type" value="Genomic_DNA"/>
</dbReference>
<evidence type="ECO:0000313" key="2">
    <source>
        <dbReference type="EMBL" id="CAB4793838.1"/>
    </source>
</evidence>
<dbReference type="EMBL" id="CAFBPF010000162">
    <property type="protein sequence ID" value="CAB5020128.1"/>
    <property type="molecule type" value="Genomic_DNA"/>
</dbReference>
<dbReference type="Pfam" id="PF21863">
    <property type="entry name" value="HTH_67"/>
    <property type="match status" value="1"/>
</dbReference>
<accession>A0A6J6MNH1</accession>
<reference evidence="1" key="1">
    <citation type="submission" date="2020-05" db="EMBL/GenBank/DDBJ databases">
        <authorList>
            <person name="Chiriac C."/>
            <person name="Salcher M."/>
            <person name="Ghai R."/>
            <person name="Kavagutti S V."/>
        </authorList>
    </citation>
    <scope>NUCLEOTIDE SEQUENCE</scope>
</reference>
<evidence type="ECO:0000313" key="4">
    <source>
        <dbReference type="EMBL" id="CAB4979164.1"/>
    </source>
</evidence>
<evidence type="ECO:0000313" key="5">
    <source>
        <dbReference type="EMBL" id="CAB5020128.1"/>
    </source>
</evidence>
<dbReference type="NCBIfam" id="NF047719">
    <property type="entry name" value="SCO6745_fam_HTH"/>
    <property type="match status" value="1"/>
</dbReference>
<dbReference type="EMBL" id="CAEZZU010000330">
    <property type="protein sequence ID" value="CAB4793838.1"/>
    <property type="molecule type" value="Genomic_DNA"/>
</dbReference>
<evidence type="ECO:0000313" key="3">
    <source>
        <dbReference type="EMBL" id="CAB4805629.1"/>
    </source>
</evidence>
<dbReference type="AlphaFoldDB" id="A0A6J6MNH1"/>
<gene>
    <name evidence="1" type="ORF">UFOPK2242_01656</name>
    <name evidence="2" type="ORF">UFOPK2925_01657</name>
    <name evidence="3" type="ORF">UFOPK2996_01312</name>
    <name evidence="4" type="ORF">UFOPK3974_00255</name>
    <name evidence="5" type="ORF">UFOPK4071_01175</name>
</gene>
<dbReference type="EMBL" id="CAFBOR010000020">
    <property type="protein sequence ID" value="CAB4979164.1"/>
    <property type="molecule type" value="Genomic_DNA"/>
</dbReference>
<evidence type="ECO:0000313" key="1">
    <source>
        <dbReference type="EMBL" id="CAB4674454.1"/>
    </source>
</evidence>
<dbReference type="EMBL" id="CAFAAH010000209">
    <property type="protein sequence ID" value="CAB4805629.1"/>
    <property type="molecule type" value="Genomic_DNA"/>
</dbReference>